<accession>A0A2P2MFR5</accession>
<dbReference type="AlphaFoldDB" id="A0A2P2MFR5"/>
<sequence length="18" mass="1967">MTLMTPPPLDVITLKPLS</sequence>
<organism evidence="1">
    <name type="scientific">Rhizophora mucronata</name>
    <name type="common">Asiatic mangrove</name>
    <dbReference type="NCBI Taxonomy" id="61149"/>
    <lineage>
        <taxon>Eukaryota</taxon>
        <taxon>Viridiplantae</taxon>
        <taxon>Streptophyta</taxon>
        <taxon>Embryophyta</taxon>
        <taxon>Tracheophyta</taxon>
        <taxon>Spermatophyta</taxon>
        <taxon>Magnoliopsida</taxon>
        <taxon>eudicotyledons</taxon>
        <taxon>Gunneridae</taxon>
        <taxon>Pentapetalae</taxon>
        <taxon>rosids</taxon>
        <taxon>fabids</taxon>
        <taxon>Malpighiales</taxon>
        <taxon>Rhizophoraceae</taxon>
        <taxon>Rhizophora</taxon>
    </lineage>
</organism>
<evidence type="ECO:0000313" key="1">
    <source>
        <dbReference type="EMBL" id="MBX29024.1"/>
    </source>
</evidence>
<protein>
    <submittedName>
        <fullName evidence="1">Uncharacterized protein</fullName>
    </submittedName>
</protein>
<reference evidence="1" key="1">
    <citation type="submission" date="2018-02" db="EMBL/GenBank/DDBJ databases">
        <title>Rhizophora mucronata_Transcriptome.</title>
        <authorList>
            <person name="Meera S.P."/>
            <person name="Sreeshan A."/>
            <person name="Augustine A."/>
        </authorList>
    </citation>
    <scope>NUCLEOTIDE SEQUENCE</scope>
    <source>
        <tissue evidence="1">Leaf</tissue>
    </source>
</reference>
<proteinExistence type="predicted"/>
<dbReference type="EMBL" id="GGEC01048540">
    <property type="protein sequence ID" value="MBX29024.1"/>
    <property type="molecule type" value="Transcribed_RNA"/>
</dbReference>
<name>A0A2P2MFR5_RHIMU</name>